<dbReference type="PIRSF" id="PIRSF001589">
    <property type="entry name" value="Asn_synthetase_glu-h"/>
    <property type="match status" value="1"/>
</dbReference>
<feature type="active site" description="For GATase activity" evidence="8">
    <location>
        <position position="2"/>
    </location>
</feature>
<dbReference type="InterPro" id="IPR033738">
    <property type="entry name" value="AsnB_N"/>
</dbReference>
<keyword evidence="6 8" id="KW-0315">Glutamine amidotransferase</keyword>
<evidence type="ECO:0000256" key="9">
    <source>
        <dbReference type="PIRSR" id="PIRSR001589-2"/>
    </source>
</evidence>
<dbReference type="Pfam" id="PF00733">
    <property type="entry name" value="Asn_synthase"/>
    <property type="match status" value="1"/>
</dbReference>
<gene>
    <name evidence="11" type="ORF">DFQ59_105182</name>
</gene>
<sequence length="646" mass="73059">MCGLAGFIDYRNPIAAGERRRILARMGQRLARRGPDDEQFYDDGVLSLVFRRLAIIDPGTGRQPIWNEDESILVAVNGEIYNHRELRARLAGGHAFRTRSDSEVVLHLYEELGEECLRELNGMFAILVWDRRRQKLLLARDRLGIKPLYYAHVDGALLFASELKALLAHPRCPRTLNWSDIGRPGKQPGRTPSFVTGVHHLPGGEYLACSRERGPATAPYWRLADHLPGVDEDRTTEPEICIERYGELLEDSVRRQLMSDVPVGLFLSGGVDSCLLAAIAAAHQPNLHCFTVVERTTVRVGDVEQAARTADRLGLPFHAVIYDRDTLLDTLGFDLQHFEYLVWMMESPRFEMEWLLKHELHRYAKTAVPGLKVILLGQGADEFAGGYSSPLHSQRADWDRYLGHLYRKQRWPEWSAAGIPERYFRLLADDGPANPATAGQDPYHLEMLSSARFLQRYNLWHEDRTSAIQGIESRVPFLDHRLVELLAGIPARLHPRLFFDKRIVREQLARRLPDYPVERRKVNFYRTGAVSSVDLMAARILRRIYPHFREKYLEGADALFAATPLDQLFERGVQGRHIDMYAVSHLYEAMALAVFRDGVLGPPDTAVPSVMDAPSPLRGADGETLQGILREWSLPPQPGAGNGPAG</sequence>
<dbReference type="Pfam" id="PF13537">
    <property type="entry name" value="GATase_7"/>
    <property type="match status" value="1"/>
</dbReference>
<name>A0A369CAY1_9GAMM</name>
<keyword evidence="4 9" id="KW-0547">Nucleotide-binding</keyword>
<dbReference type="Gene3D" id="3.40.50.620">
    <property type="entry name" value="HUPs"/>
    <property type="match status" value="1"/>
</dbReference>
<evidence type="ECO:0000256" key="6">
    <source>
        <dbReference type="ARBA" id="ARBA00022962"/>
    </source>
</evidence>
<organism evidence="11 12">
    <name type="scientific">Thioalbus denitrificans</name>
    <dbReference type="NCBI Taxonomy" id="547122"/>
    <lineage>
        <taxon>Bacteria</taxon>
        <taxon>Pseudomonadati</taxon>
        <taxon>Pseudomonadota</taxon>
        <taxon>Gammaproteobacteria</taxon>
        <taxon>Chromatiales</taxon>
        <taxon>Ectothiorhodospiraceae</taxon>
        <taxon>Thioalbus</taxon>
    </lineage>
</organism>
<keyword evidence="5 9" id="KW-0067">ATP-binding</keyword>
<evidence type="ECO:0000256" key="8">
    <source>
        <dbReference type="PIRSR" id="PIRSR001589-1"/>
    </source>
</evidence>
<dbReference type="RefSeq" id="WP_114279945.1">
    <property type="nucleotide sequence ID" value="NZ_QPJY01000005.1"/>
</dbReference>
<evidence type="ECO:0000256" key="7">
    <source>
        <dbReference type="ARBA" id="ARBA00048741"/>
    </source>
</evidence>
<evidence type="ECO:0000256" key="5">
    <source>
        <dbReference type="ARBA" id="ARBA00022840"/>
    </source>
</evidence>
<feature type="binding site" evidence="9">
    <location>
        <position position="101"/>
    </location>
    <ligand>
        <name>L-glutamine</name>
        <dbReference type="ChEBI" id="CHEBI:58359"/>
    </ligand>
</feature>
<dbReference type="InterPro" id="IPR051786">
    <property type="entry name" value="ASN_synthetase/amidase"/>
</dbReference>
<dbReference type="CDD" id="cd00712">
    <property type="entry name" value="AsnB"/>
    <property type="match status" value="1"/>
</dbReference>
<evidence type="ECO:0000256" key="1">
    <source>
        <dbReference type="ARBA" id="ARBA00005187"/>
    </source>
</evidence>
<feature type="domain" description="Glutamine amidotransferase type-2" evidence="10">
    <location>
        <begin position="2"/>
        <end position="212"/>
    </location>
</feature>
<reference evidence="11 12" key="1">
    <citation type="submission" date="2018-07" db="EMBL/GenBank/DDBJ databases">
        <title>Genomic Encyclopedia of Type Strains, Phase IV (KMG-IV): sequencing the most valuable type-strain genomes for metagenomic binning, comparative biology and taxonomic classification.</title>
        <authorList>
            <person name="Goeker M."/>
        </authorList>
    </citation>
    <scope>NUCLEOTIDE SEQUENCE [LARGE SCALE GENOMIC DNA]</scope>
    <source>
        <strain evidence="11 12">DSM 26407</strain>
    </source>
</reference>
<dbReference type="SUPFAM" id="SSF52402">
    <property type="entry name" value="Adenine nucleotide alpha hydrolases-like"/>
    <property type="match status" value="1"/>
</dbReference>
<dbReference type="SUPFAM" id="SSF56235">
    <property type="entry name" value="N-terminal nucleophile aminohydrolases (Ntn hydrolases)"/>
    <property type="match status" value="1"/>
</dbReference>
<dbReference type="AlphaFoldDB" id="A0A369CAY1"/>
<dbReference type="InterPro" id="IPR029055">
    <property type="entry name" value="Ntn_hydrolases_N"/>
</dbReference>
<dbReference type="OrthoDB" id="9763290at2"/>
<comment type="caution">
    <text evidence="11">The sequence shown here is derived from an EMBL/GenBank/DDBJ whole genome shotgun (WGS) entry which is preliminary data.</text>
</comment>
<dbReference type="PANTHER" id="PTHR43284:SF1">
    <property type="entry name" value="ASPARAGINE SYNTHETASE"/>
    <property type="match status" value="1"/>
</dbReference>
<dbReference type="InterPro" id="IPR006426">
    <property type="entry name" value="Asn_synth_AEB"/>
</dbReference>
<keyword evidence="8" id="KW-0061">Asparagine biosynthesis</keyword>
<evidence type="ECO:0000313" key="11">
    <source>
        <dbReference type="EMBL" id="RCX30348.1"/>
    </source>
</evidence>
<dbReference type="EC" id="6.3.5.4" evidence="3"/>
<dbReference type="CDD" id="cd01991">
    <property type="entry name" value="Asn_synthase_B_C"/>
    <property type="match status" value="1"/>
</dbReference>
<dbReference type="EMBL" id="QPJY01000005">
    <property type="protein sequence ID" value="RCX30348.1"/>
    <property type="molecule type" value="Genomic_DNA"/>
</dbReference>
<dbReference type="InterPro" id="IPR001962">
    <property type="entry name" value="Asn_synthase"/>
</dbReference>
<dbReference type="InterPro" id="IPR014729">
    <property type="entry name" value="Rossmann-like_a/b/a_fold"/>
</dbReference>
<protein>
    <recommendedName>
        <fullName evidence="3">asparagine synthase (glutamine-hydrolyzing)</fullName>
        <ecNumber evidence="3">6.3.5.4</ecNumber>
    </recommendedName>
</protein>
<dbReference type="GO" id="GO:0004066">
    <property type="term" value="F:asparagine synthase (glutamine-hydrolyzing) activity"/>
    <property type="evidence" value="ECO:0007669"/>
    <property type="project" value="UniProtKB-EC"/>
</dbReference>
<comment type="catalytic activity">
    <reaction evidence="7">
        <text>L-aspartate + L-glutamine + ATP + H2O = L-asparagine + L-glutamate + AMP + diphosphate + H(+)</text>
        <dbReference type="Rhea" id="RHEA:12228"/>
        <dbReference type="ChEBI" id="CHEBI:15377"/>
        <dbReference type="ChEBI" id="CHEBI:15378"/>
        <dbReference type="ChEBI" id="CHEBI:29985"/>
        <dbReference type="ChEBI" id="CHEBI:29991"/>
        <dbReference type="ChEBI" id="CHEBI:30616"/>
        <dbReference type="ChEBI" id="CHEBI:33019"/>
        <dbReference type="ChEBI" id="CHEBI:58048"/>
        <dbReference type="ChEBI" id="CHEBI:58359"/>
        <dbReference type="ChEBI" id="CHEBI:456215"/>
        <dbReference type="EC" id="6.3.5.4"/>
    </reaction>
</comment>
<comment type="pathway">
    <text evidence="1">Amino-acid biosynthesis; L-asparagine biosynthesis; L-asparagine from L-aspartate (L-Gln route): step 1/1.</text>
</comment>
<dbReference type="PROSITE" id="PS51278">
    <property type="entry name" value="GATASE_TYPE_2"/>
    <property type="match status" value="1"/>
</dbReference>
<keyword evidence="8" id="KW-0028">Amino-acid biosynthesis</keyword>
<dbReference type="GO" id="GO:0005524">
    <property type="term" value="F:ATP binding"/>
    <property type="evidence" value="ECO:0007669"/>
    <property type="project" value="UniProtKB-KW"/>
</dbReference>
<evidence type="ECO:0000256" key="2">
    <source>
        <dbReference type="ARBA" id="ARBA00005752"/>
    </source>
</evidence>
<dbReference type="Proteomes" id="UP000252707">
    <property type="component" value="Unassembled WGS sequence"/>
</dbReference>
<dbReference type="NCBIfam" id="TIGR01536">
    <property type="entry name" value="asn_synth_AEB"/>
    <property type="match status" value="1"/>
</dbReference>
<dbReference type="GO" id="GO:0005829">
    <property type="term" value="C:cytosol"/>
    <property type="evidence" value="ECO:0007669"/>
    <property type="project" value="TreeGrafter"/>
</dbReference>
<accession>A0A369CAY1</accession>
<dbReference type="InterPro" id="IPR017932">
    <property type="entry name" value="GATase_2_dom"/>
</dbReference>
<feature type="binding site" evidence="9">
    <location>
        <position position="292"/>
    </location>
    <ligand>
        <name>ATP</name>
        <dbReference type="ChEBI" id="CHEBI:30616"/>
    </ligand>
</feature>
<proteinExistence type="inferred from homology"/>
<keyword evidence="12" id="KW-1185">Reference proteome</keyword>
<comment type="similarity">
    <text evidence="2">Belongs to the asparagine synthetase family.</text>
</comment>
<dbReference type="GO" id="GO:0006529">
    <property type="term" value="P:asparagine biosynthetic process"/>
    <property type="evidence" value="ECO:0007669"/>
    <property type="project" value="UniProtKB-KW"/>
</dbReference>
<evidence type="ECO:0000256" key="3">
    <source>
        <dbReference type="ARBA" id="ARBA00012737"/>
    </source>
</evidence>
<evidence type="ECO:0000256" key="4">
    <source>
        <dbReference type="ARBA" id="ARBA00022741"/>
    </source>
</evidence>
<evidence type="ECO:0000313" key="12">
    <source>
        <dbReference type="Proteomes" id="UP000252707"/>
    </source>
</evidence>
<evidence type="ECO:0000259" key="10">
    <source>
        <dbReference type="PROSITE" id="PS51278"/>
    </source>
</evidence>
<dbReference type="Gene3D" id="3.60.20.10">
    <property type="entry name" value="Glutamine Phosphoribosylpyrophosphate, subunit 1, domain 1"/>
    <property type="match status" value="1"/>
</dbReference>
<dbReference type="PANTHER" id="PTHR43284">
    <property type="entry name" value="ASPARAGINE SYNTHETASE (GLUTAMINE-HYDROLYZING)"/>
    <property type="match status" value="1"/>
</dbReference>